<dbReference type="AlphaFoldDB" id="A0A975A052"/>
<dbReference type="EMBL" id="CP070608">
    <property type="protein sequence ID" value="QSE96431.1"/>
    <property type="molecule type" value="Genomic_DNA"/>
</dbReference>
<keyword evidence="3" id="KW-1185">Reference proteome</keyword>
<dbReference type="Gene3D" id="2.60.120.430">
    <property type="entry name" value="Galactose-binding lectin"/>
    <property type="match status" value="1"/>
</dbReference>
<evidence type="ECO:0008006" key="4">
    <source>
        <dbReference type="Google" id="ProtNLM"/>
    </source>
</evidence>
<evidence type="ECO:0000256" key="1">
    <source>
        <dbReference type="SAM" id="SignalP"/>
    </source>
</evidence>
<dbReference type="KEGG" id="fuv:JR347_12550"/>
<evidence type="ECO:0000313" key="3">
    <source>
        <dbReference type="Proteomes" id="UP000662783"/>
    </source>
</evidence>
<dbReference type="SUPFAM" id="SSF49373">
    <property type="entry name" value="Invasin/intimin cell-adhesion fragments"/>
    <property type="match status" value="1"/>
</dbReference>
<dbReference type="Gene3D" id="2.60.40.1080">
    <property type="match status" value="1"/>
</dbReference>
<sequence>MKNIKLITTSKILFLALFALTITGCEREPSEDVRFATFAKTGDIFTDTFVGLGSNFYFPFVGDGAKPDVFSVDETEAYQGQASIRIDVPNATDPSGNFAGASFVIDGAGRNLTEFDALTFWAKGSQAGVLGEVGFGLEYRVAASNVRLSTDWQQYIIPIPDPSFLIEERNVFEFSAGGIDPDGVPNGNEVGWTFWIDELRFEKLGTIAQPRPSILEGQDIETETFIGVTLELGPFAETFNLGTGQDLTVSVAPRYFDFHSSDPEVARVNQLGQVTNLKRGNAVITAEINGIEAFGSIALNVVGNIPVPDTPPARDPENVVSIYSDAYASVSGFQPAVFNGPGAGGPIDIAVIDIAGNPALAYSNIDFVGLGWDGTVDVSGMSFLHLDIQVTQEFDPSAVLVVEIIDFGPDNTDTGLGVSDDTAGGFNVLGSELEEGAWIGIDIPLNAFTQGTGGGGAGSPNLSNVARVVFVQGGITDIFVDNIYFYKD</sequence>
<organism evidence="2 3">
    <name type="scientific">Fulvivirga lutea</name>
    <dbReference type="NCBI Taxonomy" id="2810512"/>
    <lineage>
        <taxon>Bacteria</taxon>
        <taxon>Pseudomonadati</taxon>
        <taxon>Bacteroidota</taxon>
        <taxon>Cytophagia</taxon>
        <taxon>Cytophagales</taxon>
        <taxon>Fulvivirgaceae</taxon>
        <taxon>Fulvivirga</taxon>
    </lineage>
</organism>
<accession>A0A975A052</accession>
<name>A0A975A052_9BACT</name>
<feature type="signal peptide" evidence="1">
    <location>
        <begin position="1"/>
        <end position="21"/>
    </location>
</feature>
<dbReference type="InterPro" id="IPR008979">
    <property type="entry name" value="Galactose-bd-like_sf"/>
</dbReference>
<dbReference type="Proteomes" id="UP000662783">
    <property type="component" value="Chromosome"/>
</dbReference>
<protein>
    <recommendedName>
        <fullName evidence="4">BIG2 domain-containing protein</fullName>
    </recommendedName>
</protein>
<proteinExistence type="predicted"/>
<dbReference type="SUPFAM" id="SSF49785">
    <property type="entry name" value="Galactose-binding domain-like"/>
    <property type="match status" value="1"/>
</dbReference>
<dbReference type="RefSeq" id="WP_205720947.1">
    <property type="nucleotide sequence ID" value="NZ_CP070608.1"/>
</dbReference>
<reference evidence="2" key="1">
    <citation type="submission" date="2021-02" db="EMBL/GenBank/DDBJ databases">
        <title>Fulvivirga sp. S481 isolated from sea water.</title>
        <authorList>
            <person name="Bae S.S."/>
            <person name="Baek K."/>
        </authorList>
    </citation>
    <scope>NUCLEOTIDE SEQUENCE</scope>
    <source>
        <strain evidence="2">S481</strain>
    </source>
</reference>
<gene>
    <name evidence="2" type="ORF">JR347_12550</name>
</gene>
<dbReference type="InterPro" id="IPR008964">
    <property type="entry name" value="Invasin/intimin_cell_adhesion"/>
</dbReference>
<keyword evidence="1" id="KW-0732">Signal</keyword>
<feature type="chain" id="PRO_5037363473" description="BIG2 domain-containing protein" evidence="1">
    <location>
        <begin position="22"/>
        <end position="488"/>
    </location>
</feature>
<evidence type="ECO:0000313" key="2">
    <source>
        <dbReference type="EMBL" id="QSE96431.1"/>
    </source>
</evidence>
<dbReference type="PROSITE" id="PS51257">
    <property type="entry name" value="PROKAR_LIPOPROTEIN"/>
    <property type="match status" value="1"/>
</dbReference>